<keyword evidence="9" id="KW-1185">Reference proteome</keyword>
<evidence type="ECO:0000256" key="2">
    <source>
        <dbReference type="ARBA" id="ARBA00022737"/>
    </source>
</evidence>
<feature type="compositionally biased region" description="Polar residues" evidence="4">
    <location>
        <begin position="44"/>
        <end position="53"/>
    </location>
</feature>
<proteinExistence type="predicted"/>
<evidence type="ECO:0000313" key="9">
    <source>
        <dbReference type="Proteomes" id="UP000614601"/>
    </source>
</evidence>
<dbReference type="PANTHER" id="PTHR19871:SF14">
    <property type="entry name" value="DUF4062 DOMAIN-CONTAINING PROTEIN"/>
    <property type="match status" value="1"/>
</dbReference>
<evidence type="ECO:0000256" key="3">
    <source>
        <dbReference type="PROSITE-ProRule" id="PRU00221"/>
    </source>
</evidence>
<comment type="caution">
    <text evidence="8">The sequence shown here is derived from an EMBL/GenBank/DDBJ whole genome shotgun (WGS) entry which is preliminary data.</text>
</comment>
<dbReference type="InterPro" id="IPR007111">
    <property type="entry name" value="NACHT_NTPase"/>
</dbReference>
<keyword evidence="2" id="KW-0677">Repeat</keyword>
<dbReference type="Pfam" id="PF23586">
    <property type="entry name" value="Beta-prop_NWD2_C"/>
    <property type="match status" value="1"/>
</dbReference>
<dbReference type="PROSITE" id="PS50082">
    <property type="entry name" value="WD_REPEATS_2"/>
    <property type="match status" value="1"/>
</dbReference>
<dbReference type="InterPro" id="IPR019775">
    <property type="entry name" value="WD40_repeat_CS"/>
</dbReference>
<protein>
    <recommendedName>
        <fullName evidence="10">WD_REPEATS_REGION domain-containing protein</fullName>
    </recommendedName>
</protein>
<feature type="domain" description="NWD2 C-terminal beta-propeller" evidence="6">
    <location>
        <begin position="1357"/>
        <end position="1526"/>
    </location>
</feature>
<accession>A0A811LCU8</accession>
<dbReference type="PROSITE" id="PS00678">
    <property type="entry name" value="WD_REPEATS_1"/>
    <property type="match status" value="1"/>
</dbReference>
<dbReference type="SMART" id="SM00320">
    <property type="entry name" value="WD40"/>
    <property type="match status" value="3"/>
</dbReference>
<feature type="region of interest" description="Disordered" evidence="4">
    <location>
        <begin position="1"/>
        <end position="59"/>
    </location>
</feature>
<dbReference type="EMBL" id="CAJFDH010000005">
    <property type="protein sequence ID" value="CAD5224895.1"/>
    <property type="molecule type" value="Genomic_DNA"/>
</dbReference>
<evidence type="ECO:0000259" key="7">
    <source>
        <dbReference type="Pfam" id="PF25469"/>
    </source>
</evidence>
<dbReference type="InterPro" id="IPR036322">
    <property type="entry name" value="WD40_repeat_dom_sf"/>
</dbReference>
<gene>
    <name evidence="8" type="ORF">BOKJ2_LOCUS11307</name>
</gene>
<dbReference type="EMBL" id="CAJFCW020000005">
    <property type="protein sequence ID" value="CAG9120305.1"/>
    <property type="molecule type" value="Genomic_DNA"/>
</dbReference>
<evidence type="ECO:0000256" key="1">
    <source>
        <dbReference type="ARBA" id="ARBA00022574"/>
    </source>
</evidence>
<dbReference type="Pfam" id="PF25469">
    <property type="entry name" value="WHD_NWD1"/>
    <property type="match status" value="1"/>
</dbReference>
<dbReference type="PANTHER" id="PTHR19871">
    <property type="entry name" value="BETA TRANSDUCIN-RELATED PROTEIN"/>
    <property type="match status" value="1"/>
</dbReference>
<dbReference type="SUPFAM" id="SSF50978">
    <property type="entry name" value="WD40 repeat-like"/>
    <property type="match status" value="1"/>
</dbReference>
<dbReference type="Proteomes" id="UP000614601">
    <property type="component" value="Unassembled WGS sequence"/>
</dbReference>
<feature type="domain" description="NACHT" evidence="5">
    <location>
        <begin position="451"/>
        <end position="621"/>
    </location>
</feature>
<dbReference type="InterPro" id="IPR001680">
    <property type="entry name" value="WD40_rpt"/>
</dbReference>
<evidence type="ECO:0000259" key="6">
    <source>
        <dbReference type="Pfam" id="PF23586"/>
    </source>
</evidence>
<keyword evidence="1 3" id="KW-0853">WD repeat</keyword>
<organism evidence="8 9">
    <name type="scientific">Bursaphelenchus okinawaensis</name>
    <dbReference type="NCBI Taxonomy" id="465554"/>
    <lineage>
        <taxon>Eukaryota</taxon>
        <taxon>Metazoa</taxon>
        <taxon>Ecdysozoa</taxon>
        <taxon>Nematoda</taxon>
        <taxon>Chromadorea</taxon>
        <taxon>Rhabditida</taxon>
        <taxon>Tylenchina</taxon>
        <taxon>Tylenchomorpha</taxon>
        <taxon>Aphelenchoidea</taxon>
        <taxon>Aphelenchoididae</taxon>
        <taxon>Bursaphelenchus</taxon>
    </lineage>
</organism>
<dbReference type="Gene3D" id="3.40.50.300">
    <property type="entry name" value="P-loop containing nucleotide triphosphate hydrolases"/>
    <property type="match status" value="1"/>
</dbReference>
<evidence type="ECO:0000259" key="5">
    <source>
        <dbReference type="Pfam" id="PF05729"/>
    </source>
</evidence>
<dbReference type="OrthoDB" id="2325716at2759"/>
<reference evidence="8" key="1">
    <citation type="submission" date="2020-09" db="EMBL/GenBank/DDBJ databases">
        <authorList>
            <person name="Kikuchi T."/>
        </authorList>
    </citation>
    <scope>NUCLEOTIDE SEQUENCE</scope>
    <source>
        <strain evidence="8">SH1</strain>
    </source>
</reference>
<dbReference type="Pfam" id="PF05729">
    <property type="entry name" value="NACHT"/>
    <property type="match status" value="1"/>
</dbReference>
<sequence length="1537" mass="176647">MHMHLRLSKPSAQKQKPENKSRLSIKSSRSVDAKRESIRRPSEAPSSRQTGRTTESKEPKVLDGRVLAIFNRVFSGEFYEIPSPLSKLVRVFTSSTFTDTMVERNALMEEVYPALKRYCRETHGLDFQVVDMRWGVRDEATDDHMTTNLCINEIHNCQRLSMGPNFVVFLCQKYGYRPIPSQILASELDLLKQVLKDNHEDVSVLDLWYVQDSNAVPPQYILQPISSILVNFNNKRIPKLQEQDAKSWWEVEARMQNLLRKGAKTCFDKNLFTADQMHNYYMSVTEREVINGILNAENVNEHCLCYVRVIKNINLNQAGTASKFVDLQHKQINQEAQSLLENLRDVRVPAVLRPQNIRKSCVEWAGREGMDPRVHADYLKEFLSDFYTSITSMVDAAMRKHAMYRDLFFAEVLQHMWNGIQGSNIFGREIELEAARTYFTSTANNIPLVYFGEHGCGKTSIMAKVATEARKWLTAPDSESVPIIILRFLGTSPDSSSIGPLLCSVCEQIAYNYNPALRKTAPTELSKLFQHFKRMTTLATKEKPMIIILDSLDLLSKMDGTDELLWFPPTLPPFVKLVVSFSSGTGIEMTMRRLVEKEEQYILVPPLGPQLGKHVTEKWLEKIGRTLTQRQWEIVSKALSHCTLPLFLKLVYVTVARWKSYSKPQDVVLFKSVQQSIHALFDRTESQHGKLLVSHALSYITAAKSGISDSELEDLISLDDKVLDDIYQYHLPPVRRIPPLLWSRIRADLPGYLSERAADGVIVLNWYHEQFRTAANERYFKNLNHLQNTHSAIADYFLGIWGGVPKPYQYTDLQKQRFGVVENEGLADRKVPKQPNIFKNKEGDKIRYNSRKLNELPYHLLRSRRLKELFSLCLFNFEFLQAKMCCFPLQSVILDFEDAIAKCEDPEAIRQLTLVVDGLRLSASLLSRYPWMFAFEISGRLLPLVAENNEIKNLLIGCDIQSFDFNCFMPANHCFHSPGGPLKYSMEEHPFAVFGMGLSSDQRMLASVSNQLIVWDVHTGDLTRIINPSIEGIFLGMDLSRDDKYVVAFSNNNTVSIMSLITGDHVNVEPDGMENQMEVGKVVFTDDNQILLWSTTQYYIYDVDGKLLHRERIDPQVGKKNLIEVFYKDKKSVRFLTWSGDKDDWSVTITGREENKQLTPFKFSASLAFFDSRFVTGLMCVEDENNPQELEPFYKLVTFEIAHGEVRVKKTIVEKLEEKTNMLLYWKGTKKADGEQTNWMIAVTVEGYLLCENLLPERMITLTLPGDVRNIPIKPMHTTSSVVLSCNDAFFVSGVRKNFYIFNISTQQLVRVVEAHFGRILSLRSLNNNNYNLLISSSIDRSIKIWNMENIFEKSFSVINMDQSVEKIMIPQQKQYLALIQTRKYLSLWNIRTHNFICQLVTNQFGSMLTDSTITSDGKLVVCIESDQLLVWDLKTQSVVLRMPAQQSYQLMSLYHEKCIGVMYKHLETNEQKICRLVVYRLLDLSVSYSYEFNCKQFREAVVLSDSVSIVLIANTKGHDQIQVVNIMERAVKVKFR</sequence>
<name>A0A811LCU8_9BILA</name>
<dbReference type="Pfam" id="PF00400">
    <property type="entry name" value="WD40"/>
    <property type="match status" value="1"/>
</dbReference>
<dbReference type="InterPro" id="IPR052752">
    <property type="entry name" value="NACHT-WD_repeat"/>
</dbReference>
<dbReference type="Gene3D" id="2.130.10.10">
    <property type="entry name" value="YVTN repeat-like/Quinoprotein amine dehydrogenase"/>
    <property type="match status" value="2"/>
</dbReference>
<dbReference type="InterPro" id="IPR027417">
    <property type="entry name" value="P-loop_NTPase"/>
</dbReference>
<dbReference type="Proteomes" id="UP000783686">
    <property type="component" value="Unassembled WGS sequence"/>
</dbReference>
<evidence type="ECO:0000313" key="8">
    <source>
        <dbReference type="EMBL" id="CAD5224895.1"/>
    </source>
</evidence>
<dbReference type="Gene3D" id="1.25.40.370">
    <property type="match status" value="1"/>
</dbReference>
<dbReference type="InterPro" id="IPR015943">
    <property type="entry name" value="WD40/YVTN_repeat-like_dom_sf"/>
</dbReference>
<evidence type="ECO:0000256" key="4">
    <source>
        <dbReference type="SAM" id="MobiDB-lite"/>
    </source>
</evidence>
<evidence type="ECO:0008006" key="10">
    <source>
        <dbReference type="Google" id="ProtNLM"/>
    </source>
</evidence>
<dbReference type="SUPFAM" id="SSF52540">
    <property type="entry name" value="P-loop containing nucleoside triphosphate hydrolases"/>
    <property type="match status" value="1"/>
</dbReference>
<dbReference type="InterPro" id="IPR056534">
    <property type="entry name" value="Beta-prop_NWD2_C"/>
</dbReference>
<feature type="repeat" description="WD" evidence="3">
    <location>
        <begin position="1313"/>
        <end position="1350"/>
    </location>
</feature>
<feature type="domain" description="NWD1/2-like winged helix-turn-helix" evidence="7">
    <location>
        <begin position="671"/>
        <end position="786"/>
    </location>
</feature>
<dbReference type="InterPro" id="IPR057588">
    <property type="entry name" value="NWD1/2-like_WH"/>
</dbReference>
<feature type="compositionally biased region" description="Basic and acidic residues" evidence="4">
    <location>
        <begin position="29"/>
        <end position="42"/>
    </location>
</feature>